<feature type="coiled-coil region" evidence="10">
    <location>
        <begin position="155"/>
        <end position="182"/>
    </location>
</feature>
<dbReference type="CDD" id="cd06225">
    <property type="entry name" value="HAMP"/>
    <property type="match status" value="1"/>
</dbReference>
<evidence type="ECO:0000313" key="16">
    <source>
        <dbReference type="Proteomes" id="UP000675554"/>
    </source>
</evidence>
<feature type="region of interest" description="Disordered" evidence="11">
    <location>
        <begin position="523"/>
        <end position="547"/>
    </location>
</feature>
<dbReference type="InterPro" id="IPR003660">
    <property type="entry name" value="HAMP_dom"/>
</dbReference>
<comment type="caution">
    <text evidence="15">The sequence shown here is derived from an EMBL/GenBank/DDBJ whole genome shotgun (WGS) entry which is preliminary data.</text>
</comment>
<dbReference type="Gene3D" id="3.30.565.10">
    <property type="entry name" value="Histidine kinase-like ATPase, C-terminal domain"/>
    <property type="match status" value="1"/>
</dbReference>
<dbReference type="PANTHER" id="PTHR43304">
    <property type="entry name" value="PHYTOCHROME-LIKE PROTEIN CPH1"/>
    <property type="match status" value="1"/>
</dbReference>
<dbReference type="Proteomes" id="UP000675554">
    <property type="component" value="Unassembled WGS sequence"/>
</dbReference>
<dbReference type="EC" id="2.7.13.3" evidence="3"/>
<dbReference type="CDD" id="cd19410">
    <property type="entry name" value="HK9-like_sensor"/>
    <property type="match status" value="1"/>
</dbReference>
<evidence type="ECO:0000259" key="14">
    <source>
        <dbReference type="PROSITE" id="PS50885"/>
    </source>
</evidence>
<evidence type="ECO:0000256" key="10">
    <source>
        <dbReference type="SAM" id="Coils"/>
    </source>
</evidence>
<evidence type="ECO:0000256" key="2">
    <source>
        <dbReference type="ARBA" id="ARBA00004236"/>
    </source>
</evidence>
<organism evidence="15 16">
    <name type="scientific">Streptomyces daliensis</name>
    <dbReference type="NCBI Taxonomy" id="299421"/>
    <lineage>
        <taxon>Bacteria</taxon>
        <taxon>Bacillati</taxon>
        <taxon>Actinomycetota</taxon>
        <taxon>Actinomycetes</taxon>
        <taxon>Kitasatosporales</taxon>
        <taxon>Streptomycetaceae</taxon>
        <taxon>Streptomyces</taxon>
    </lineage>
</organism>
<evidence type="ECO:0000313" key="15">
    <source>
        <dbReference type="EMBL" id="MBR7677860.1"/>
    </source>
</evidence>
<keyword evidence="9" id="KW-0902">Two-component regulatory system</keyword>
<dbReference type="Pfam" id="PF00512">
    <property type="entry name" value="HisKA"/>
    <property type="match status" value="1"/>
</dbReference>
<evidence type="ECO:0000256" key="9">
    <source>
        <dbReference type="ARBA" id="ARBA00023012"/>
    </source>
</evidence>
<evidence type="ECO:0000259" key="13">
    <source>
        <dbReference type="PROSITE" id="PS50109"/>
    </source>
</evidence>
<dbReference type="Gene3D" id="1.10.287.130">
    <property type="match status" value="1"/>
</dbReference>
<dbReference type="PROSITE" id="PS50109">
    <property type="entry name" value="HIS_KIN"/>
    <property type="match status" value="1"/>
</dbReference>
<keyword evidence="10" id="KW-0175">Coiled coil</keyword>
<evidence type="ECO:0000256" key="4">
    <source>
        <dbReference type="ARBA" id="ARBA00022553"/>
    </source>
</evidence>
<dbReference type="InterPro" id="IPR005467">
    <property type="entry name" value="His_kinase_dom"/>
</dbReference>
<feature type="transmembrane region" description="Helical" evidence="12">
    <location>
        <begin position="196"/>
        <end position="216"/>
    </location>
</feature>
<evidence type="ECO:0000256" key="5">
    <source>
        <dbReference type="ARBA" id="ARBA00022679"/>
    </source>
</evidence>
<dbReference type="SMART" id="SM00387">
    <property type="entry name" value="HATPase_c"/>
    <property type="match status" value="1"/>
</dbReference>
<dbReference type="Gene3D" id="6.10.340.10">
    <property type="match status" value="1"/>
</dbReference>
<feature type="domain" description="HAMP" evidence="14">
    <location>
        <begin position="218"/>
        <end position="270"/>
    </location>
</feature>
<dbReference type="EMBL" id="JAGSMN010001096">
    <property type="protein sequence ID" value="MBR7677860.1"/>
    <property type="molecule type" value="Genomic_DNA"/>
</dbReference>
<feature type="compositionally biased region" description="Low complexity" evidence="11">
    <location>
        <begin position="523"/>
        <end position="536"/>
    </location>
</feature>
<evidence type="ECO:0000256" key="12">
    <source>
        <dbReference type="SAM" id="Phobius"/>
    </source>
</evidence>
<dbReference type="InterPro" id="IPR036890">
    <property type="entry name" value="HATPase_C_sf"/>
</dbReference>
<keyword evidence="6 12" id="KW-0812">Transmembrane</keyword>
<proteinExistence type="predicted"/>
<keyword evidence="8 12" id="KW-1133">Transmembrane helix</keyword>
<evidence type="ECO:0000256" key="1">
    <source>
        <dbReference type="ARBA" id="ARBA00000085"/>
    </source>
</evidence>
<dbReference type="InterPro" id="IPR003594">
    <property type="entry name" value="HATPase_dom"/>
</dbReference>
<feature type="domain" description="Histidine kinase" evidence="13">
    <location>
        <begin position="306"/>
        <end position="520"/>
    </location>
</feature>
<dbReference type="Pfam" id="PF02518">
    <property type="entry name" value="HATPase_c"/>
    <property type="match status" value="1"/>
</dbReference>
<dbReference type="Pfam" id="PF00672">
    <property type="entry name" value="HAMP"/>
    <property type="match status" value="1"/>
</dbReference>
<dbReference type="CDD" id="cd00082">
    <property type="entry name" value="HisKA"/>
    <property type="match status" value="1"/>
</dbReference>
<sequence length="547" mass="60007">MNPTDPAAYEGRRVRRLSAQSWIHLVLAVNTLLLVVFAAVGGTLQARTDERVADLSERLHPARTAFFQMETALVDQETGVRGYVLSRDPSFLEPYTEGRREERRLYGELRRLIGDDARLGGDLRAIRSAVADWRREYARPLIASAGDPAERVAVLEASKGKFDEARRQFASLEKHINAARAQARADAAGTRSLRNWAFVAMLAGFLASAVVLALLLHRIVGRPLRALESASARVGAGAFGETIRIEGPRDLESVARVVEEMRGRIVTELSASRDREALLTRQAGELDAQTAELRRSNAELEQFAYVASHDLQEPLRKVASFCQLLEKRYSGRLDDRGRQYIAFAVDGAKRMQGLINDLLTFSRIGRYGSEPRPVLLDEVLDRALANLALSIEETGAVVERPEALPTVEGDPTALTMLWQNLIGNAVKFRHPDRPPRITVTCEAEGDVWSVLVADNGIGVPPEFSEKVFVIFQRLHSREEYEGTGIGLALCRKIVEHHGGHIGVETAPEGARVRFTLPVVGAASGTTTSGTTTATVTEEPDTAQGALP</sequence>
<comment type="catalytic activity">
    <reaction evidence="1">
        <text>ATP + protein L-histidine = ADP + protein N-phospho-L-histidine.</text>
        <dbReference type="EC" id="2.7.13.3"/>
    </reaction>
</comment>
<dbReference type="SUPFAM" id="SSF47384">
    <property type="entry name" value="Homodimeric domain of signal transducing histidine kinase"/>
    <property type="match status" value="1"/>
</dbReference>
<evidence type="ECO:0000256" key="3">
    <source>
        <dbReference type="ARBA" id="ARBA00012438"/>
    </source>
</evidence>
<keyword evidence="4" id="KW-0597">Phosphoprotein</keyword>
<keyword evidence="5" id="KW-0808">Transferase</keyword>
<dbReference type="PRINTS" id="PR00344">
    <property type="entry name" value="BCTRLSENSOR"/>
</dbReference>
<dbReference type="InterPro" id="IPR004358">
    <property type="entry name" value="Sig_transdc_His_kin-like_C"/>
</dbReference>
<feature type="transmembrane region" description="Helical" evidence="12">
    <location>
        <begin position="22"/>
        <end position="44"/>
    </location>
</feature>
<evidence type="ECO:0000256" key="7">
    <source>
        <dbReference type="ARBA" id="ARBA00022777"/>
    </source>
</evidence>
<dbReference type="CDD" id="cd16921">
    <property type="entry name" value="HATPase_FilI-like"/>
    <property type="match status" value="1"/>
</dbReference>
<name>A0A8T4J2Y7_9ACTN</name>
<evidence type="ECO:0000256" key="8">
    <source>
        <dbReference type="ARBA" id="ARBA00022989"/>
    </source>
</evidence>
<dbReference type="SMART" id="SM00388">
    <property type="entry name" value="HisKA"/>
    <property type="match status" value="1"/>
</dbReference>
<accession>A0A8T4J2Y7</accession>
<dbReference type="InterPro" id="IPR003661">
    <property type="entry name" value="HisK_dim/P_dom"/>
</dbReference>
<dbReference type="GO" id="GO:0005886">
    <property type="term" value="C:plasma membrane"/>
    <property type="evidence" value="ECO:0007669"/>
    <property type="project" value="UniProtKB-SubCell"/>
</dbReference>
<dbReference type="InterPro" id="IPR007891">
    <property type="entry name" value="CHASE3"/>
</dbReference>
<protein>
    <recommendedName>
        <fullName evidence="3">histidine kinase</fullName>
        <ecNumber evidence="3">2.7.13.3</ecNumber>
    </recommendedName>
</protein>
<keyword evidence="7" id="KW-0418">Kinase</keyword>
<evidence type="ECO:0000256" key="11">
    <source>
        <dbReference type="SAM" id="MobiDB-lite"/>
    </source>
</evidence>
<dbReference type="AlphaFoldDB" id="A0A8T4J2Y7"/>
<dbReference type="PANTHER" id="PTHR43304:SF1">
    <property type="entry name" value="PAC DOMAIN-CONTAINING PROTEIN"/>
    <property type="match status" value="1"/>
</dbReference>
<evidence type="ECO:0000256" key="6">
    <source>
        <dbReference type="ARBA" id="ARBA00022692"/>
    </source>
</evidence>
<dbReference type="InterPro" id="IPR052162">
    <property type="entry name" value="Sensor_kinase/Photoreceptor"/>
</dbReference>
<gene>
    <name evidence="15" type="ORF">KDA82_33720</name>
</gene>
<dbReference type="GO" id="GO:0000155">
    <property type="term" value="F:phosphorelay sensor kinase activity"/>
    <property type="evidence" value="ECO:0007669"/>
    <property type="project" value="InterPro"/>
</dbReference>
<reference evidence="15" key="1">
    <citation type="submission" date="2021-04" db="EMBL/GenBank/DDBJ databases">
        <title>Sequencing of actinobacteria type strains.</title>
        <authorList>
            <person name="Nguyen G.-S."/>
            <person name="Wentzel A."/>
        </authorList>
    </citation>
    <scope>NUCLEOTIDE SEQUENCE</scope>
    <source>
        <strain evidence="15">DSM 42095</strain>
    </source>
</reference>
<dbReference type="Pfam" id="PF05227">
    <property type="entry name" value="CHASE3"/>
    <property type="match status" value="1"/>
</dbReference>
<dbReference type="InterPro" id="IPR036097">
    <property type="entry name" value="HisK_dim/P_sf"/>
</dbReference>
<dbReference type="PROSITE" id="PS50885">
    <property type="entry name" value="HAMP"/>
    <property type="match status" value="1"/>
</dbReference>
<keyword evidence="12" id="KW-0472">Membrane</keyword>
<dbReference type="SUPFAM" id="SSF55874">
    <property type="entry name" value="ATPase domain of HSP90 chaperone/DNA topoisomerase II/histidine kinase"/>
    <property type="match status" value="1"/>
</dbReference>
<keyword evidence="16" id="KW-1185">Reference proteome</keyword>
<dbReference type="SMART" id="SM00304">
    <property type="entry name" value="HAMP"/>
    <property type="match status" value="1"/>
</dbReference>
<comment type="subcellular location">
    <subcellularLocation>
        <location evidence="2">Cell membrane</location>
    </subcellularLocation>
</comment>